<dbReference type="Proteomes" id="UP000231791">
    <property type="component" value="Chromosome"/>
</dbReference>
<dbReference type="GeneID" id="49388226"/>
<gene>
    <name evidence="1" type="ORF">SLAV_36300</name>
</gene>
<name>A0A2K8PTP9_STRLA</name>
<dbReference type="AlphaFoldDB" id="A0A2K8PTP9"/>
<evidence type="ECO:0000313" key="2">
    <source>
        <dbReference type="Proteomes" id="UP000231791"/>
    </source>
</evidence>
<dbReference type="KEGG" id="slx:SLAV_36300"/>
<proteinExistence type="predicted"/>
<accession>A0A2K8PTP9</accession>
<reference evidence="1 2" key="1">
    <citation type="submission" date="2017-11" db="EMBL/GenBank/DDBJ databases">
        <title>Complete genome sequence of Streptomyces lavendulae subsp. lavendulae CCM 3239 (formerly 'Streptomyces aureofaciens CCM 3239'), the producer of the angucycline-type antibiotic auricin.</title>
        <authorList>
            <person name="Busche T."/>
            <person name="Novakova R."/>
            <person name="Al'Dilaimi A."/>
            <person name="Homerova D."/>
            <person name="Feckova L."/>
            <person name="Rezuchova B."/>
            <person name="Mingyar E."/>
            <person name="Csolleiova D."/>
            <person name="Bekeova C."/>
            <person name="Winkler A."/>
            <person name="Sevcikova B."/>
            <person name="Kalinowski J."/>
            <person name="Kormanec J."/>
            <person name="Ruckert C."/>
        </authorList>
    </citation>
    <scope>NUCLEOTIDE SEQUENCE [LARGE SCALE GENOMIC DNA]</scope>
    <source>
        <strain evidence="1 2">CCM 3239</strain>
    </source>
</reference>
<keyword evidence="2" id="KW-1185">Reference proteome</keyword>
<organism evidence="1 2">
    <name type="scientific">Streptomyces lavendulae subsp. lavendulae</name>
    <dbReference type="NCBI Taxonomy" id="58340"/>
    <lineage>
        <taxon>Bacteria</taxon>
        <taxon>Bacillati</taxon>
        <taxon>Actinomycetota</taxon>
        <taxon>Actinomycetes</taxon>
        <taxon>Kitasatosporales</taxon>
        <taxon>Streptomycetaceae</taxon>
        <taxon>Streptomyces</taxon>
    </lineage>
</organism>
<dbReference type="RefSeq" id="WP_100661171.1">
    <property type="nucleotide sequence ID" value="NZ_CP024985.1"/>
</dbReference>
<dbReference type="EMBL" id="CP024985">
    <property type="protein sequence ID" value="ATZ29025.1"/>
    <property type="molecule type" value="Genomic_DNA"/>
</dbReference>
<protein>
    <submittedName>
        <fullName evidence="1">Uncharacterized protein</fullName>
    </submittedName>
</protein>
<sequence>MRTDPVCKGVPSGSAGAPRSRNRAEGATGRGAIILSQDIQLLERALAHTGHTTTSADAGPARSWDLATATGQDRTGAPHAVEAVLHTRYGNYPDAVLPGTGMFGPARSVPADAPASDRLAACFGRTV</sequence>
<evidence type="ECO:0000313" key="1">
    <source>
        <dbReference type="EMBL" id="ATZ29025.1"/>
    </source>
</evidence>